<dbReference type="PROSITE" id="PS51257">
    <property type="entry name" value="PROKAR_LIPOPROTEIN"/>
    <property type="match status" value="1"/>
</dbReference>
<dbReference type="Proteomes" id="UP000230551">
    <property type="component" value="Unassembled WGS sequence"/>
</dbReference>
<evidence type="ECO:0000313" key="3">
    <source>
        <dbReference type="Proteomes" id="UP000230551"/>
    </source>
</evidence>
<evidence type="ECO:0000259" key="1">
    <source>
        <dbReference type="Pfam" id="PF03724"/>
    </source>
</evidence>
<dbReference type="EMBL" id="PDCN02000023">
    <property type="protein sequence ID" value="PIB73869.1"/>
    <property type="molecule type" value="Genomic_DNA"/>
</dbReference>
<feature type="domain" description="DUF306" evidence="1">
    <location>
        <begin position="36"/>
        <end position="147"/>
    </location>
</feature>
<dbReference type="InterPro" id="IPR038670">
    <property type="entry name" value="HslJ-like_sf"/>
</dbReference>
<sequence length="156" mass="15911">MEAPVRRIPAVAGAGVLMCAAVLGGCAGAGQAETPALAGSSWELVSIESMDDTQGVTEIPDPAKFTVAFGADGRAAFRLDCNQGGGSWEADPAEGESGALTFGPIASTLMACPPPSLDGRVSTELSNVTGYLFADDQLHLSTKYDGSILHWRAAPA</sequence>
<dbReference type="Pfam" id="PF03724">
    <property type="entry name" value="META"/>
    <property type="match status" value="1"/>
</dbReference>
<comment type="caution">
    <text evidence="2">The sequence shown here is derived from an EMBL/GenBank/DDBJ whole genome shotgun (WGS) entry which is preliminary data.</text>
</comment>
<accession>A0A2G5P676</accession>
<dbReference type="STRING" id="85968.GCA_900073015_01407"/>
<reference evidence="2 3" key="1">
    <citation type="journal article" date="2017" name="Infect. Genet. Evol.">
        <title>The new phylogeny of the genus Mycobacterium: The old and the news.</title>
        <authorList>
            <person name="Tortoli E."/>
            <person name="Fedrizzi T."/>
            <person name="Meehan C.J."/>
            <person name="Trovato A."/>
            <person name="Grottola A."/>
            <person name="Giacobazzi E."/>
            <person name="Serpini G.F."/>
            <person name="Tagliazucchi S."/>
            <person name="Fabio A."/>
            <person name="Bettua C."/>
            <person name="Bertorelli R."/>
            <person name="Frascaro F."/>
            <person name="De Sanctis V."/>
            <person name="Pecorari M."/>
            <person name="Jousson O."/>
            <person name="Segata N."/>
            <person name="Cirillo D.M."/>
        </authorList>
    </citation>
    <scope>NUCLEOTIDE SEQUENCE [LARGE SCALE GENOMIC DNA]</scope>
    <source>
        <strain evidence="2 3">CIP1034565</strain>
    </source>
</reference>
<dbReference type="OrthoDB" id="4733425at2"/>
<dbReference type="AlphaFoldDB" id="A0A2G5P676"/>
<gene>
    <name evidence="2" type="ORF">CQY22_015270</name>
</gene>
<proteinExistence type="predicted"/>
<name>A0A2G5P676_9MYCO</name>
<dbReference type="Gene3D" id="2.40.128.270">
    <property type="match status" value="1"/>
</dbReference>
<dbReference type="InterPro" id="IPR005184">
    <property type="entry name" value="DUF306_Meta_HslJ"/>
</dbReference>
<evidence type="ECO:0000313" key="2">
    <source>
        <dbReference type="EMBL" id="PIB73869.1"/>
    </source>
</evidence>
<organism evidence="2 3">
    <name type="scientific">Mycolicibacterium brumae</name>
    <dbReference type="NCBI Taxonomy" id="85968"/>
    <lineage>
        <taxon>Bacteria</taxon>
        <taxon>Bacillati</taxon>
        <taxon>Actinomycetota</taxon>
        <taxon>Actinomycetes</taxon>
        <taxon>Mycobacteriales</taxon>
        <taxon>Mycobacteriaceae</taxon>
        <taxon>Mycolicibacterium</taxon>
    </lineage>
</organism>
<protein>
    <submittedName>
        <fullName evidence="2">META domain-containing protein</fullName>
    </submittedName>
</protein>
<keyword evidence="3" id="KW-1185">Reference proteome</keyword>